<dbReference type="HOGENOM" id="CLU_061800_0_0_11"/>
<dbReference type="Pfam" id="PF03756">
    <property type="entry name" value="AfsA"/>
    <property type="match status" value="2"/>
</dbReference>
<dbReference type="InterPro" id="IPR005509">
    <property type="entry name" value="AfsA_hotdog_dom"/>
</dbReference>
<evidence type="ECO:0000313" key="2">
    <source>
        <dbReference type="EMBL" id="AFA75898.1"/>
    </source>
</evidence>
<reference evidence="2 3" key="1">
    <citation type="journal article" date="2012" name="Appl. Environ. Microbiol.">
        <title>Involvement of two latex-clearing proteins during rubber degradation and insights into the subsequent degradation pathway revealed by the genome sequence of Gordonia polyisoprenivorans strain VH2.</title>
        <authorList>
            <person name="Hiessl S."/>
            <person name="Schuldes J."/>
            <person name="Thurmer A."/>
            <person name="Halbsguth T."/>
            <person name="Broker D."/>
            <person name="Angelov A."/>
            <person name="Liebl W."/>
            <person name="Daniel R."/>
            <person name="Steinbuchel A."/>
        </authorList>
    </citation>
    <scope>NUCLEOTIDE SEQUENCE [LARGE SCALE GENOMIC DNA]</scope>
    <source>
        <strain evidence="3">DSM 44266 / VH2</strain>
    </source>
</reference>
<gene>
    <name evidence="2" type="ordered locus">GPOL_c49040</name>
</gene>
<dbReference type="eggNOG" id="ENOG502ZTRV">
    <property type="taxonomic scope" value="Bacteria"/>
</dbReference>
<feature type="domain" description="A-factor biosynthesis hotdog" evidence="1">
    <location>
        <begin position="227"/>
        <end position="348"/>
    </location>
</feature>
<name>H6N226_GORPV</name>
<protein>
    <recommendedName>
        <fullName evidence="1">A-factor biosynthesis hotdog domain-containing protein</fullName>
    </recommendedName>
</protein>
<keyword evidence="3" id="KW-1185">Reference proteome</keyword>
<evidence type="ECO:0000259" key="1">
    <source>
        <dbReference type="Pfam" id="PF03756"/>
    </source>
</evidence>
<dbReference type="Proteomes" id="UP000009154">
    <property type="component" value="Chromosome"/>
</dbReference>
<organism evidence="2 3">
    <name type="scientific">Gordonia polyisoprenivorans (strain DSM 44266 / VH2)</name>
    <dbReference type="NCBI Taxonomy" id="1112204"/>
    <lineage>
        <taxon>Bacteria</taxon>
        <taxon>Bacillati</taxon>
        <taxon>Actinomycetota</taxon>
        <taxon>Actinomycetes</taxon>
        <taxon>Mycobacteriales</taxon>
        <taxon>Gordoniaceae</taxon>
        <taxon>Gordonia</taxon>
    </lineage>
</organism>
<dbReference type="STRING" id="1112204.GPOL_c49040"/>
<feature type="domain" description="A-factor biosynthesis hotdog" evidence="1">
    <location>
        <begin position="41"/>
        <end position="178"/>
    </location>
</feature>
<evidence type="ECO:0000313" key="3">
    <source>
        <dbReference type="Proteomes" id="UP000009154"/>
    </source>
</evidence>
<accession>H6N226</accession>
<sequence length="364" mass="40411">MSRRRPVGRRSLPTRLIKGLIVTYTLQPQLSHSTLVPREHVHRDALSEVYPTDIICDRYPNFRIGVHLPKSHSYYSDHIGPAEFQYDPLLILECFRQTSILIAHRHVGAGFDQAFIFNDADIQVVSHEATTITTAPGNGELSAVIVEEKVRGEEVIGITLEMECLLGGTVAATVTMTIQWMPRDVWARVRGKGRARLGLDEYSAGITPQPGRGPRTVRGVHPAETLGRRIDRNSVLGDVTATRSGLDIDVLVDQHHPSLFDHPLDHIPGAVLFEAIRQAGILAAHETHGLSARRLVLESLRAEFTRFGELDLHTVIRVRPVDEPDPGYAFEVEILQEDESITSGRVRFSRNVSVETGSTTGGKR</sequence>
<dbReference type="EMBL" id="CP003119">
    <property type="protein sequence ID" value="AFA75898.1"/>
    <property type="molecule type" value="Genomic_DNA"/>
</dbReference>
<dbReference type="AlphaFoldDB" id="H6N226"/>
<proteinExistence type="predicted"/>
<dbReference type="KEGG" id="gpo:GPOL_c49040"/>